<feature type="chain" id="PRO_5045948970" evidence="2">
    <location>
        <begin position="23"/>
        <end position="374"/>
    </location>
</feature>
<sequence length="374" mass="40887">MSDIPQPSVFWFLLANLSLCICSEREEDPERQPLYPPDTVLFAPRPRPGAQLSNISSYGSTTSSRWPSATTSPIKSGGLTGFTTTIERNVDADARREEGKRKMESISKTFAGLMTTLHPPSQPDTPSMPFTPSLQPLTTAASHPILPTIYTTRFLRSPRRPAVPHLGRSVSEPRSLHGLSEVATHYAPSGSPIILRGRGTSSGVSIGKGRMRSGTVEERWNVPWEGARGRKGLGTSSPSEQSNQSIGYDEVEQEAERERWASPSLNLSLEQSVSRSNSNSQSHSRTRSRRSSPLAGHADQQERPSMGSCWTDTQTHLHSSSHAHSDSHAQEVIRKSLGLNILYSGSAASHPKRTKGKGKGKKARGMRTFTLNEL</sequence>
<protein>
    <submittedName>
        <fullName evidence="3">Uncharacterized protein</fullName>
    </submittedName>
</protein>
<feature type="signal peptide" evidence="2">
    <location>
        <begin position="1"/>
        <end position="22"/>
    </location>
</feature>
<reference evidence="3 4" key="2">
    <citation type="submission" date="2024-01" db="EMBL/GenBank/DDBJ databases">
        <title>Comparative genomics of Cryptococcus and Kwoniella reveals pathogenesis evolution and contrasting modes of karyotype evolution via chromosome fusion or intercentromeric recombination.</title>
        <authorList>
            <person name="Coelho M.A."/>
            <person name="David-Palma M."/>
            <person name="Shea T."/>
            <person name="Bowers K."/>
            <person name="Mcginley-Smith S."/>
            <person name="Mohammad A.W."/>
            <person name="Gnirke A."/>
            <person name="Yurkov A.M."/>
            <person name="Nowrousian M."/>
            <person name="Sun S."/>
            <person name="Cuomo C.A."/>
            <person name="Heitman J."/>
        </authorList>
    </citation>
    <scope>NUCLEOTIDE SEQUENCE [LARGE SCALE GENOMIC DNA]</scope>
    <source>
        <strain evidence="3 4">IND107</strain>
    </source>
</reference>
<evidence type="ECO:0000313" key="3">
    <source>
        <dbReference type="EMBL" id="KAL0245400.1"/>
    </source>
</evidence>
<dbReference type="RefSeq" id="XP_066612484.1">
    <property type="nucleotide sequence ID" value="XM_066758997.1"/>
</dbReference>
<feature type="region of interest" description="Disordered" evidence="1">
    <location>
        <begin position="193"/>
        <end position="330"/>
    </location>
</feature>
<dbReference type="EMBL" id="ATAM02000008">
    <property type="protein sequence ID" value="KAL0245400.1"/>
    <property type="molecule type" value="Genomic_DNA"/>
</dbReference>
<evidence type="ECO:0000313" key="4">
    <source>
        <dbReference type="Proteomes" id="UP000054399"/>
    </source>
</evidence>
<comment type="caution">
    <text evidence="3">The sequence shown here is derived from an EMBL/GenBank/DDBJ whole genome shotgun (WGS) entry which is preliminary data.</text>
</comment>
<reference evidence="4" key="1">
    <citation type="submission" date="2015-01" db="EMBL/GenBank/DDBJ databases">
        <title>The Genome Sequence of Cryptococcus gattii MMRL2647.</title>
        <authorList>
            <consortium name="The Broad Institute Genomics Platform"/>
            <person name="Cuomo C."/>
            <person name="Litvintseva A."/>
            <person name="Chen Y."/>
            <person name="Heitman J."/>
            <person name="Sun S."/>
            <person name="Springer D."/>
            <person name="Dromer F."/>
            <person name="Young S."/>
            <person name="Zeng Q."/>
            <person name="Gargeya S."/>
            <person name="Abouelleil A."/>
            <person name="Alvarado L."/>
            <person name="Chapman S.B."/>
            <person name="Gainer-Dewar J."/>
            <person name="Goldberg J."/>
            <person name="Griggs A."/>
            <person name="Gujja S."/>
            <person name="Hansen M."/>
            <person name="Howarth C."/>
            <person name="Imamovic A."/>
            <person name="Larimer J."/>
            <person name="Murphy C."/>
            <person name="Naylor J."/>
            <person name="Pearson M."/>
            <person name="Priest M."/>
            <person name="Roberts A."/>
            <person name="Saif S."/>
            <person name="Shea T."/>
            <person name="Sykes S."/>
            <person name="Wortman J."/>
            <person name="Nusbaum C."/>
            <person name="Birren B."/>
        </authorList>
    </citation>
    <scope>NUCLEOTIDE SEQUENCE [LARGE SCALE GENOMIC DNA]</scope>
    <source>
        <strain evidence="4">IND107</strain>
    </source>
</reference>
<name>A0ABR3BMV4_9TREE</name>
<feature type="compositionally biased region" description="Low complexity" evidence="1">
    <location>
        <begin position="272"/>
        <end position="283"/>
    </location>
</feature>
<feature type="compositionally biased region" description="Low complexity" evidence="1">
    <location>
        <begin position="53"/>
        <end position="68"/>
    </location>
</feature>
<gene>
    <name evidence="3" type="ORF">I308_104523</name>
</gene>
<accession>A0ABR3BMV4</accession>
<feature type="region of interest" description="Disordered" evidence="1">
    <location>
        <begin position="53"/>
        <end position="80"/>
    </location>
</feature>
<dbReference type="Proteomes" id="UP000054399">
    <property type="component" value="Unassembled WGS sequence"/>
</dbReference>
<feature type="region of interest" description="Disordered" evidence="1">
    <location>
        <begin position="347"/>
        <end position="374"/>
    </location>
</feature>
<evidence type="ECO:0000256" key="2">
    <source>
        <dbReference type="SAM" id="SignalP"/>
    </source>
</evidence>
<feature type="compositionally biased region" description="Basic residues" evidence="1">
    <location>
        <begin position="350"/>
        <end position="365"/>
    </location>
</feature>
<keyword evidence="2" id="KW-0732">Signal</keyword>
<organism evidence="3 4">
    <name type="scientific">Cryptococcus tetragattii IND107</name>
    <dbReference type="NCBI Taxonomy" id="1296105"/>
    <lineage>
        <taxon>Eukaryota</taxon>
        <taxon>Fungi</taxon>
        <taxon>Dikarya</taxon>
        <taxon>Basidiomycota</taxon>
        <taxon>Agaricomycotina</taxon>
        <taxon>Tremellomycetes</taxon>
        <taxon>Tremellales</taxon>
        <taxon>Cryptococcaceae</taxon>
        <taxon>Cryptococcus</taxon>
        <taxon>Cryptococcus gattii species complex</taxon>
    </lineage>
</organism>
<keyword evidence="4" id="KW-1185">Reference proteome</keyword>
<dbReference type="GeneID" id="91991379"/>
<proteinExistence type="predicted"/>
<evidence type="ECO:0000256" key="1">
    <source>
        <dbReference type="SAM" id="MobiDB-lite"/>
    </source>
</evidence>
<feature type="compositionally biased region" description="Polar residues" evidence="1">
    <location>
        <begin position="234"/>
        <end position="246"/>
    </location>
</feature>